<feature type="transmembrane region" description="Helical" evidence="2">
    <location>
        <begin position="133"/>
        <end position="163"/>
    </location>
</feature>
<evidence type="ECO:0000313" key="4">
    <source>
        <dbReference type="Proteomes" id="UP000001887"/>
    </source>
</evidence>
<evidence type="ECO:0000256" key="2">
    <source>
        <dbReference type="SAM" id="Phobius"/>
    </source>
</evidence>
<dbReference type="OrthoDB" id="267029at2"/>
<proteinExistence type="predicted"/>
<dbReference type="Proteomes" id="UP000001887">
    <property type="component" value="Chromosome"/>
</dbReference>
<keyword evidence="2" id="KW-1133">Transmembrane helix</keyword>
<feature type="transmembrane region" description="Helical" evidence="2">
    <location>
        <begin position="93"/>
        <end position="113"/>
    </location>
</feature>
<dbReference type="eggNOG" id="ENOG5033E1V">
    <property type="taxonomic scope" value="Bacteria"/>
</dbReference>
<keyword evidence="2" id="KW-0472">Membrane</keyword>
<dbReference type="AlphaFoldDB" id="D2R027"/>
<feature type="transmembrane region" description="Helical" evidence="2">
    <location>
        <begin position="183"/>
        <end position="204"/>
    </location>
</feature>
<dbReference type="Pfam" id="PF13197">
    <property type="entry name" value="DUF4013"/>
    <property type="match status" value="1"/>
</dbReference>
<reference evidence="3 4" key="1">
    <citation type="journal article" date="2009" name="Stand. Genomic Sci.">
        <title>Complete genome sequence of Pirellula staleyi type strain (ATCC 27377).</title>
        <authorList>
            <person name="Clum A."/>
            <person name="Tindall B.J."/>
            <person name="Sikorski J."/>
            <person name="Ivanova N."/>
            <person name="Mavrommatis K."/>
            <person name="Lucas S."/>
            <person name="Glavina del Rio T."/>
            <person name="Nolan M."/>
            <person name="Chen F."/>
            <person name="Tice H."/>
            <person name="Pitluck S."/>
            <person name="Cheng J.F."/>
            <person name="Chertkov O."/>
            <person name="Brettin T."/>
            <person name="Han C."/>
            <person name="Detter J.C."/>
            <person name="Kuske C."/>
            <person name="Bruce D."/>
            <person name="Goodwin L."/>
            <person name="Ovchinikova G."/>
            <person name="Pati A."/>
            <person name="Mikhailova N."/>
            <person name="Chen A."/>
            <person name="Palaniappan K."/>
            <person name="Land M."/>
            <person name="Hauser L."/>
            <person name="Chang Y.J."/>
            <person name="Jeffries C.D."/>
            <person name="Chain P."/>
            <person name="Rohde M."/>
            <person name="Goker M."/>
            <person name="Bristow J."/>
            <person name="Eisen J.A."/>
            <person name="Markowitz V."/>
            <person name="Hugenholtz P."/>
            <person name="Kyrpides N.C."/>
            <person name="Klenk H.P."/>
            <person name="Lapidus A."/>
        </authorList>
    </citation>
    <scope>NUCLEOTIDE SEQUENCE [LARGE SCALE GENOMIC DNA]</scope>
    <source>
        <strain evidence="4">ATCC 27377 / DSM 6068 / ICPB 4128</strain>
    </source>
</reference>
<feature type="transmembrane region" description="Helical" evidence="2">
    <location>
        <begin position="41"/>
        <end position="63"/>
    </location>
</feature>
<name>D2R027_PIRSD</name>
<evidence type="ECO:0008006" key="5">
    <source>
        <dbReference type="Google" id="ProtNLM"/>
    </source>
</evidence>
<evidence type="ECO:0000256" key="1">
    <source>
        <dbReference type="SAM" id="MobiDB-lite"/>
    </source>
</evidence>
<sequence length="283" mass="31553">MSEATTTNSGKETIGGVAPKRIQFFASYSDVFQGPHFTHNLIYISIAIFIPVLNQVLLLGYLYETIELKFRGLTASYEKFEFRHFNRYLRRGVWPYLIIHILQTLMIPVFQILTQTTVFGTMALMRSDRETGILIAAIVIPLIVLGFILFILLMSVLLTPVYLRAGLSQDFSEGFKISWIRDFLSRCWLETLIANLFMILVGLLGTVIGILLFCVGLLPISVICLLGNAAILLQLYQLYLARGGEPIPLKPMATDVPPVYQPTAEPGLTLPNSAAPPLDPEAT</sequence>
<gene>
    <name evidence="3" type="ordered locus">Psta_3737</name>
</gene>
<protein>
    <recommendedName>
        <fullName evidence="5">Glycerophosphoryl diester phosphodiesterase membrane domain-containing protein</fullName>
    </recommendedName>
</protein>
<evidence type="ECO:0000313" key="3">
    <source>
        <dbReference type="EMBL" id="ADB18392.1"/>
    </source>
</evidence>
<dbReference type="HOGENOM" id="CLU_983008_0_0_0"/>
<dbReference type="InterPro" id="IPR025098">
    <property type="entry name" value="DUF4013"/>
</dbReference>
<dbReference type="KEGG" id="psl:Psta_3737"/>
<organism evidence="3 4">
    <name type="scientific">Pirellula staleyi (strain ATCC 27377 / DSM 6068 / ICPB 4128)</name>
    <name type="common">Pirella staleyi</name>
    <dbReference type="NCBI Taxonomy" id="530564"/>
    <lineage>
        <taxon>Bacteria</taxon>
        <taxon>Pseudomonadati</taxon>
        <taxon>Planctomycetota</taxon>
        <taxon>Planctomycetia</taxon>
        <taxon>Pirellulales</taxon>
        <taxon>Pirellulaceae</taxon>
        <taxon>Pirellula</taxon>
    </lineage>
</organism>
<feature type="region of interest" description="Disordered" evidence="1">
    <location>
        <begin position="260"/>
        <end position="283"/>
    </location>
</feature>
<accession>D2R027</accession>
<feature type="transmembrane region" description="Helical" evidence="2">
    <location>
        <begin position="210"/>
        <end position="233"/>
    </location>
</feature>
<keyword evidence="4" id="KW-1185">Reference proteome</keyword>
<dbReference type="EMBL" id="CP001848">
    <property type="protein sequence ID" value="ADB18392.1"/>
    <property type="molecule type" value="Genomic_DNA"/>
</dbReference>
<keyword evidence="2" id="KW-0812">Transmembrane</keyword>